<dbReference type="EMBL" id="VWRN01000071">
    <property type="protein sequence ID" value="KAA6116717.1"/>
    <property type="molecule type" value="Genomic_DNA"/>
</dbReference>
<sequence length="79" mass="8603">MSVPLCACTATGHRARRRAGARVMQPRALLPDRCQARSQGSAMPFQRVTAVAAAASMHDDRRAAIKVKRSLPIFDEALE</sequence>
<reference evidence="1 2" key="1">
    <citation type="submission" date="2019-09" db="EMBL/GenBank/DDBJ databases">
        <title>Isolation of a novel species in the genus Cupriavidus from patients with sepsis using whole genome sequencing.</title>
        <authorList>
            <person name="Kweon O.J."/>
            <person name="Lee M.-K."/>
        </authorList>
    </citation>
    <scope>NUCLEOTIDE SEQUENCE [LARGE SCALE GENOMIC DNA]</scope>
    <source>
        <strain evidence="1 2">MKL-01</strain>
    </source>
</reference>
<dbReference type="AlphaFoldDB" id="A0A5M7ZZ42"/>
<evidence type="ECO:0000313" key="1">
    <source>
        <dbReference type="EMBL" id="KAA6116717.1"/>
    </source>
</evidence>
<organism evidence="1 2">
    <name type="scientific">Cupriavidus cauae</name>
    <dbReference type="NCBI Taxonomy" id="2608999"/>
    <lineage>
        <taxon>Bacteria</taxon>
        <taxon>Pseudomonadati</taxon>
        <taxon>Pseudomonadota</taxon>
        <taxon>Betaproteobacteria</taxon>
        <taxon>Burkholderiales</taxon>
        <taxon>Burkholderiaceae</taxon>
        <taxon>Cupriavidus</taxon>
    </lineage>
</organism>
<proteinExistence type="predicted"/>
<name>A0A5M7ZZ42_9BURK</name>
<accession>A0A5M7ZZ42</accession>
<evidence type="ECO:0000313" key="2">
    <source>
        <dbReference type="Proteomes" id="UP000324324"/>
    </source>
</evidence>
<gene>
    <name evidence="1" type="ORF">F1599_24065</name>
</gene>
<keyword evidence="2" id="KW-1185">Reference proteome</keyword>
<protein>
    <submittedName>
        <fullName evidence="1">Uncharacterized protein</fullName>
    </submittedName>
</protein>
<dbReference type="RefSeq" id="WP_149319389.1">
    <property type="nucleotide sequence ID" value="NZ_CP080293.1"/>
</dbReference>
<dbReference type="Proteomes" id="UP000324324">
    <property type="component" value="Unassembled WGS sequence"/>
</dbReference>
<comment type="caution">
    <text evidence="1">The sequence shown here is derived from an EMBL/GenBank/DDBJ whole genome shotgun (WGS) entry which is preliminary data.</text>
</comment>